<proteinExistence type="inferred from homology"/>
<dbReference type="Pfam" id="PF03466">
    <property type="entry name" value="LysR_substrate"/>
    <property type="match status" value="1"/>
</dbReference>
<dbReference type="InterPro" id="IPR000847">
    <property type="entry name" value="LysR_HTH_N"/>
</dbReference>
<dbReference type="PROSITE" id="PS50931">
    <property type="entry name" value="HTH_LYSR"/>
    <property type="match status" value="1"/>
</dbReference>
<protein>
    <submittedName>
        <fullName evidence="6">DNA-binding transcriptional regulator, LysR family</fullName>
    </submittedName>
</protein>
<evidence type="ECO:0000256" key="1">
    <source>
        <dbReference type="ARBA" id="ARBA00009437"/>
    </source>
</evidence>
<keyword evidence="3 6" id="KW-0238">DNA-binding</keyword>
<dbReference type="RefSeq" id="WP_084116485.1">
    <property type="nucleotide sequence ID" value="NZ_FWXH01000011.1"/>
</dbReference>
<evidence type="ECO:0000256" key="4">
    <source>
        <dbReference type="ARBA" id="ARBA00023163"/>
    </source>
</evidence>
<comment type="similarity">
    <text evidence="1">Belongs to the LysR transcriptional regulatory family.</text>
</comment>
<evidence type="ECO:0000256" key="3">
    <source>
        <dbReference type="ARBA" id="ARBA00023125"/>
    </source>
</evidence>
<sequence>MDLKELITFRTIIQERTFSNAAIKLHYAQSTITNQVQRLEEELGIKLFDRGWDAELTPAGKIFAEEVDELIKHWNFVLEQAKFLQKEEIGVLNIGIIETLTVSILPKVLKKFAEYKPNITCNFIVGNTDSLSTAVFNNSMDFAICSSSSGYNLKFEPIYNEKISFIVANNHPFAKKKSISIDKLLEYPLIIGGKNCLYSIRLEEELLKLPNRPFCYSISQISSIPSFVEKLSGIGVIISSLQLSKNFVKIPVNIVNPYIEIGILQQAKNHYMSSTKKLFLEILKEEILLNQN</sequence>
<dbReference type="STRING" id="1121291.SAMN02745134_02661"/>
<dbReference type="GO" id="GO:0003700">
    <property type="term" value="F:DNA-binding transcription factor activity"/>
    <property type="evidence" value="ECO:0007669"/>
    <property type="project" value="InterPro"/>
</dbReference>
<organism evidence="6 7">
    <name type="scientific">Clostridium acidisoli DSM 12555</name>
    <dbReference type="NCBI Taxonomy" id="1121291"/>
    <lineage>
        <taxon>Bacteria</taxon>
        <taxon>Bacillati</taxon>
        <taxon>Bacillota</taxon>
        <taxon>Clostridia</taxon>
        <taxon>Eubacteriales</taxon>
        <taxon>Clostridiaceae</taxon>
        <taxon>Clostridium</taxon>
    </lineage>
</organism>
<keyword evidence="2" id="KW-0805">Transcription regulation</keyword>
<dbReference type="AlphaFoldDB" id="A0A1W1XQ69"/>
<dbReference type="PANTHER" id="PTHR30419:SF25">
    <property type="entry name" value="HTH-TYPE TRANSCRIPTIONAL REGULATOR YTLI"/>
    <property type="match status" value="1"/>
</dbReference>
<dbReference type="InterPro" id="IPR050950">
    <property type="entry name" value="HTH-type_LysR_regulators"/>
</dbReference>
<dbReference type="GO" id="GO:0003677">
    <property type="term" value="F:DNA binding"/>
    <property type="evidence" value="ECO:0007669"/>
    <property type="project" value="UniProtKB-KW"/>
</dbReference>
<evidence type="ECO:0000256" key="2">
    <source>
        <dbReference type="ARBA" id="ARBA00023015"/>
    </source>
</evidence>
<dbReference type="EMBL" id="FWXH01000011">
    <property type="protein sequence ID" value="SMC25995.1"/>
    <property type="molecule type" value="Genomic_DNA"/>
</dbReference>
<dbReference type="Proteomes" id="UP000192468">
    <property type="component" value="Unassembled WGS sequence"/>
</dbReference>
<dbReference type="CDD" id="cd05466">
    <property type="entry name" value="PBP2_LTTR_substrate"/>
    <property type="match status" value="1"/>
</dbReference>
<dbReference type="PRINTS" id="PR00039">
    <property type="entry name" value="HTHLYSR"/>
</dbReference>
<dbReference type="Gene3D" id="3.40.190.290">
    <property type="match status" value="1"/>
</dbReference>
<keyword evidence="4" id="KW-0804">Transcription</keyword>
<reference evidence="6 7" key="1">
    <citation type="submission" date="2017-04" db="EMBL/GenBank/DDBJ databases">
        <authorList>
            <person name="Afonso C.L."/>
            <person name="Miller P.J."/>
            <person name="Scott M.A."/>
            <person name="Spackman E."/>
            <person name="Goraichik I."/>
            <person name="Dimitrov K.M."/>
            <person name="Suarez D.L."/>
            <person name="Swayne D.E."/>
        </authorList>
    </citation>
    <scope>NUCLEOTIDE SEQUENCE [LARGE SCALE GENOMIC DNA]</scope>
    <source>
        <strain evidence="6 7">DSM 12555</strain>
    </source>
</reference>
<dbReference type="SUPFAM" id="SSF53850">
    <property type="entry name" value="Periplasmic binding protein-like II"/>
    <property type="match status" value="1"/>
</dbReference>
<name>A0A1W1XQ69_9CLOT</name>
<dbReference type="OrthoDB" id="108771at2"/>
<gene>
    <name evidence="6" type="ORF">SAMN02745134_02661</name>
</gene>
<evidence type="ECO:0000259" key="5">
    <source>
        <dbReference type="PROSITE" id="PS50931"/>
    </source>
</evidence>
<dbReference type="GO" id="GO:0005829">
    <property type="term" value="C:cytosol"/>
    <property type="evidence" value="ECO:0007669"/>
    <property type="project" value="TreeGrafter"/>
</dbReference>
<accession>A0A1W1XQ69</accession>
<keyword evidence="7" id="KW-1185">Reference proteome</keyword>
<dbReference type="InterPro" id="IPR005119">
    <property type="entry name" value="LysR_subst-bd"/>
</dbReference>
<dbReference type="PANTHER" id="PTHR30419">
    <property type="entry name" value="HTH-TYPE TRANSCRIPTIONAL REGULATOR YBHD"/>
    <property type="match status" value="1"/>
</dbReference>
<dbReference type="InterPro" id="IPR036390">
    <property type="entry name" value="WH_DNA-bd_sf"/>
</dbReference>
<dbReference type="InterPro" id="IPR036388">
    <property type="entry name" value="WH-like_DNA-bd_sf"/>
</dbReference>
<dbReference type="SUPFAM" id="SSF46785">
    <property type="entry name" value="Winged helix' DNA-binding domain"/>
    <property type="match status" value="1"/>
</dbReference>
<evidence type="ECO:0000313" key="7">
    <source>
        <dbReference type="Proteomes" id="UP000192468"/>
    </source>
</evidence>
<evidence type="ECO:0000313" key="6">
    <source>
        <dbReference type="EMBL" id="SMC25995.1"/>
    </source>
</evidence>
<feature type="domain" description="HTH lysR-type" evidence="5">
    <location>
        <begin position="1"/>
        <end position="57"/>
    </location>
</feature>
<dbReference type="Gene3D" id="1.10.10.10">
    <property type="entry name" value="Winged helix-like DNA-binding domain superfamily/Winged helix DNA-binding domain"/>
    <property type="match status" value="1"/>
</dbReference>
<dbReference type="Pfam" id="PF00126">
    <property type="entry name" value="HTH_1"/>
    <property type="match status" value="1"/>
</dbReference>